<reference evidence="1 2" key="1">
    <citation type="journal article" date="2019" name="Sci. Rep.">
        <title>Orb-weaving spider Araneus ventricosus genome elucidates the spidroin gene catalogue.</title>
        <authorList>
            <person name="Kono N."/>
            <person name="Nakamura H."/>
            <person name="Ohtoshi R."/>
            <person name="Moran D.A.P."/>
            <person name="Shinohara A."/>
            <person name="Yoshida Y."/>
            <person name="Fujiwara M."/>
            <person name="Mori M."/>
            <person name="Tomita M."/>
            <person name="Arakawa K."/>
        </authorList>
    </citation>
    <scope>NUCLEOTIDE SEQUENCE [LARGE SCALE GENOMIC DNA]</scope>
</reference>
<sequence>MMLLVNPDSNFSLQQACHKFAMTGVQACSKSTKASKSPWSELAAGLLCKFIANYSKNRVRTHPGIELATYHLVARRRYHSASLTTRGEDRFR</sequence>
<gene>
    <name evidence="1" type="ORF">AVEN_226893_1</name>
</gene>
<dbReference type="AlphaFoldDB" id="A0A4Y2VGW3"/>
<evidence type="ECO:0000313" key="1">
    <source>
        <dbReference type="EMBL" id="GBO22900.1"/>
    </source>
</evidence>
<evidence type="ECO:0000313" key="2">
    <source>
        <dbReference type="Proteomes" id="UP000499080"/>
    </source>
</evidence>
<accession>A0A4Y2VGW3</accession>
<protein>
    <submittedName>
        <fullName evidence="1">Uncharacterized protein</fullName>
    </submittedName>
</protein>
<organism evidence="1 2">
    <name type="scientific">Araneus ventricosus</name>
    <name type="common">Orbweaver spider</name>
    <name type="synonym">Epeira ventricosa</name>
    <dbReference type="NCBI Taxonomy" id="182803"/>
    <lineage>
        <taxon>Eukaryota</taxon>
        <taxon>Metazoa</taxon>
        <taxon>Ecdysozoa</taxon>
        <taxon>Arthropoda</taxon>
        <taxon>Chelicerata</taxon>
        <taxon>Arachnida</taxon>
        <taxon>Araneae</taxon>
        <taxon>Araneomorphae</taxon>
        <taxon>Entelegynae</taxon>
        <taxon>Araneoidea</taxon>
        <taxon>Araneidae</taxon>
        <taxon>Araneus</taxon>
    </lineage>
</organism>
<comment type="caution">
    <text evidence="1">The sequence shown here is derived from an EMBL/GenBank/DDBJ whole genome shotgun (WGS) entry which is preliminary data.</text>
</comment>
<keyword evidence="2" id="KW-1185">Reference proteome</keyword>
<proteinExistence type="predicted"/>
<name>A0A4Y2VGW3_ARAVE</name>
<dbReference type="Proteomes" id="UP000499080">
    <property type="component" value="Unassembled WGS sequence"/>
</dbReference>
<dbReference type="EMBL" id="BGPR01045961">
    <property type="protein sequence ID" value="GBO22900.1"/>
    <property type="molecule type" value="Genomic_DNA"/>
</dbReference>